<proteinExistence type="predicted"/>
<name>A0ACC1L2Z1_9FUNG</name>
<dbReference type="EMBL" id="JANBUN010001066">
    <property type="protein sequence ID" value="KAJ2799846.1"/>
    <property type="molecule type" value="Genomic_DNA"/>
</dbReference>
<gene>
    <name evidence="1" type="ORF">H4R21_003408</name>
</gene>
<evidence type="ECO:0000313" key="1">
    <source>
        <dbReference type="EMBL" id="KAJ2799846.1"/>
    </source>
</evidence>
<accession>A0ACC1L2Z1</accession>
<evidence type="ECO:0000313" key="2">
    <source>
        <dbReference type="Proteomes" id="UP001140087"/>
    </source>
</evidence>
<dbReference type="Proteomes" id="UP001140087">
    <property type="component" value="Unassembled WGS sequence"/>
</dbReference>
<comment type="caution">
    <text evidence="1">The sequence shown here is derived from an EMBL/GenBank/DDBJ whole genome shotgun (WGS) entry which is preliminary data.</text>
</comment>
<organism evidence="1 2">
    <name type="scientific">Coemansia helicoidea</name>
    <dbReference type="NCBI Taxonomy" id="1286919"/>
    <lineage>
        <taxon>Eukaryota</taxon>
        <taxon>Fungi</taxon>
        <taxon>Fungi incertae sedis</taxon>
        <taxon>Zoopagomycota</taxon>
        <taxon>Kickxellomycotina</taxon>
        <taxon>Kickxellomycetes</taxon>
        <taxon>Kickxellales</taxon>
        <taxon>Kickxellaceae</taxon>
        <taxon>Coemansia</taxon>
    </lineage>
</organism>
<reference evidence="1" key="1">
    <citation type="submission" date="2022-07" db="EMBL/GenBank/DDBJ databases">
        <title>Phylogenomic reconstructions and comparative analyses of Kickxellomycotina fungi.</title>
        <authorList>
            <person name="Reynolds N.K."/>
            <person name="Stajich J.E."/>
            <person name="Barry K."/>
            <person name="Grigoriev I.V."/>
            <person name="Crous P."/>
            <person name="Smith M.E."/>
        </authorList>
    </citation>
    <scope>NUCLEOTIDE SEQUENCE</scope>
    <source>
        <strain evidence="1">BCRC 34780</strain>
    </source>
</reference>
<keyword evidence="2" id="KW-1185">Reference proteome</keyword>
<sequence length="354" mass="37611">MLPVSADGDALPQWRSVLYENRTLASAVTAAVTGTLVGYPFDSLKTRMQTHHYPSLLVCARRSIAEEGIAGLYRGLLPPLLTASGAKAMSFSVFEKTKQWLQRHDPHAACDPPLGLPNFQRATVGSVALTAAVAGCASGALIATLCSPLELVKVQMQLARLVEARSASALAGPGGAGSAPPEASLAHGKRAPPPRWSASNLSVLREIVRRRGVLGMCYGLNLHIARDASGTAIYFASYETVKELLRRLTGSDTTGAATHMLAGGTCGVLSWLLVFPLDLVKSTMQSQVLLPSSAPAFATSWQCLRSIYGRLGLTGLYRGVSVSLIRAFPIHGLNFVVYEQVRSAICRLAGRPEC</sequence>
<protein>
    <submittedName>
        <fullName evidence="1">Uncharacterized protein</fullName>
    </submittedName>
</protein>